<dbReference type="RefSeq" id="WP_016555914.1">
    <property type="nucleotide sequence ID" value="NZ_KZ857269.1"/>
</dbReference>
<evidence type="ECO:0000313" key="2">
    <source>
        <dbReference type="Proteomes" id="UP000254939"/>
    </source>
</evidence>
<proteinExistence type="predicted"/>
<organism evidence="1 2">
    <name type="scientific">Rhizobium grahamii</name>
    <dbReference type="NCBI Taxonomy" id="1120045"/>
    <lineage>
        <taxon>Bacteria</taxon>
        <taxon>Pseudomonadati</taxon>
        <taxon>Pseudomonadota</taxon>
        <taxon>Alphaproteobacteria</taxon>
        <taxon>Hyphomicrobiales</taxon>
        <taxon>Rhizobiaceae</taxon>
        <taxon>Rhizobium/Agrobacterium group</taxon>
        <taxon>Rhizobium</taxon>
    </lineage>
</organism>
<name>A0A370KFH9_9HYPH</name>
<dbReference type="EMBL" id="NAAC01000043">
    <property type="protein sequence ID" value="RDJ03207.1"/>
    <property type="molecule type" value="Genomic_DNA"/>
</dbReference>
<dbReference type="Proteomes" id="UP000254939">
    <property type="component" value="Unassembled WGS sequence"/>
</dbReference>
<dbReference type="OrthoDB" id="8389895at2"/>
<comment type="caution">
    <text evidence="1">The sequence shown here is derived from an EMBL/GenBank/DDBJ whole genome shotgun (WGS) entry which is preliminary data.</text>
</comment>
<dbReference type="AlphaFoldDB" id="A0A370KFH9"/>
<gene>
    <name evidence="1" type="ORF">B5K06_29835</name>
</gene>
<accession>A0A370KFH9</accession>
<protein>
    <submittedName>
        <fullName evidence="1">Uncharacterized protein</fullName>
    </submittedName>
</protein>
<sequence length="77" mass="8434">MTRRDGQSALISKAVKEWYSFYEIQPDQASSDALCKAALELLEQGFDGSEDIATLLIGKFVGKWGTRVNAPSSNSVH</sequence>
<reference evidence="1 2" key="1">
    <citation type="submission" date="2017-03" db="EMBL/GenBank/DDBJ databases">
        <title>Genome analysis of Rhizobial strains effectives or ineffectives for nitrogen fixation isolated from bean seeds.</title>
        <authorList>
            <person name="Peralta H."/>
            <person name="Aguilar-Vera A."/>
            <person name="Mora Y."/>
            <person name="Vargas-Lagunas C."/>
            <person name="Girard L."/>
            <person name="Mora J."/>
        </authorList>
    </citation>
    <scope>NUCLEOTIDE SEQUENCE [LARGE SCALE GENOMIC DNA]</scope>
    <source>
        <strain evidence="1 2">CCGM3</strain>
    </source>
</reference>
<evidence type="ECO:0000313" key="1">
    <source>
        <dbReference type="EMBL" id="RDJ03207.1"/>
    </source>
</evidence>